<keyword evidence="6" id="KW-0446">Lipid-binding</keyword>
<feature type="compositionally biased region" description="Polar residues" evidence="8">
    <location>
        <begin position="99"/>
        <end position="122"/>
    </location>
</feature>
<comment type="similarity">
    <text evidence="1">Belongs to the DnaA family.</text>
</comment>
<dbReference type="CDD" id="cd00009">
    <property type="entry name" value="AAA"/>
    <property type="match status" value="1"/>
</dbReference>
<evidence type="ECO:0000256" key="3">
    <source>
        <dbReference type="ARBA" id="ARBA00022705"/>
    </source>
</evidence>
<evidence type="ECO:0000256" key="7">
    <source>
        <dbReference type="ARBA" id="ARBA00023125"/>
    </source>
</evidence>
<evidence type="ECO:0000256" key="2">
    <source>
        <dbReference type="ARBA" id="ARBA00022490"/>
    </source>
</evidence>
<evidence type="ECO:0000259" key="9">
    <source>
        <dbReference type="SMART" id="SM00382"/>
    </source>
</evidence>
<dbReference type="PANTHER" id="PTHR30050:SF2">
    <property type="entry name" value="CHROMOSOMAL REPLICATION INITIATOR PROTEIN DNAA"/>
    <property type="match status" value="1"/>
</dbReference>
<evidence type="ECO:0000256" key="5">
    <source>
        <dbReference type="ARBA" id="ARBA00022840"/>
    </source>
</evidence>
<evidence type="ECO:0000256" key="1">
    <source>
        <dbReference type="ARBA" id="ARBA00006583"/>
    </source>
</evidence>
<dbReference type="EMBL" id="CASHTH010004400">
    <property type="protein sequence ID" value="CAI8056802.1"/>
    <property type="molecule type" value="Genomic_DNA"/>
</dbReference>
<dbReference type="SUPFAM" id="SSF52540">
    <property type="entry name" value="P-loop containing nucleoside triphosphate hydrolases"/>
    <property type="match status" value="1"/>
</dbReference>
<dbReference type="FunFam" id="3.40.50.300:FF:000668">
    <property type="entry name" value="Chromosomal replication initiator protein DnaA"/>
    <property type="match status" value="1"/>
</dbReference>
<dbReference type="Proteomes" id="UP001174909">
    <property type="component" value="Unassembled WGS sequence"/>
</dbReference>
<protein>
    <submittedName>
        <fullName evidence="10">Chromosomal replication initiator protein DnaA</fullName>
    </submittedName>
</protein>
<dbReference type="Gene3D" id="3.40.50.300">
    <property type="entry name" value="P-loop containing nucleotide triphosphate hydrolases"/>
    <property type="match status" value="1"/>
</dbReference>
<keyword evidence="5" id="KW-0067">ATP-binding</keyword>
<dbReference type="PANTHER" id="PTHR30050">
    <property type="entry name" value="CHROMOSOMAL REPLICATION INITIATOR PROTEIN DNAA"/>
    <property type="match status" value="1"/>
</dbReference>
<dbReference type="GO" id="GO:0005524">
    <property type="term" value="F:ATP binding"/>
    <property type="evidence" value="ECO:0007669"/>
    <property type="project" value="UniProtKB-KW"/>
</dbReference>
<dbReference type="AlphaFoldDB" id="A0AA35XMB3"/>
<evidence type="ECO:0000256" key="8">
    <source>
        <dbReference type="SAM" id="MobiDB-lite"/>
    </source>
</evidence>
<keyword evidence="7" id="KW-0238">DNA-binding</keyword>
<dbReference type="InterPro" id="IPR038454">
    <property type="entry name" value="DnaA_N_sf"/>
</dbReference>
<feature type="region of interest" description="Disordered" evidence="8">
    <location>
        <begin position="85"/>
        <end position="122"/>
    </location>
</feature>
<evidence type="ECO:0000256" key="6">
    <source>
        <dbReference type="ARBA" id="ARBA00023121"/>
    </source>
</evidence>
<sequence>MRHTPNEIWSEILENLNDTAQQDVYLHQAVPLSVTADALKIAVPSAYTRARIEERFRTDIQRVLATLIGAQCVLTLTIDESVARGSKDSNGIETEDTSDQLLDQNEASVSSPSTSPLKNQTGLNPRYRFDTFVVDTPNRICHATALAVSENPGRDYNPLFIYGGVGLGKTHLLHAIGNRLSANQRAKKVLYVTSETFMNEYVESIVNRGSAQGFRTKYRTPDMLLIDDIQFLQRKEGTQEEFFNTFNELHMNSNQIVMTSDRTPNNLENLEVRLRSRFQSGMVAEIGMPQYEMRIAILRQKCQDQGFDNLPDDVLSYIAEVVEQISENWKALLCGWLRKPQYSRKI</sequence>
<keyword evidence="11" id="KW-1185">Reference proteome</keyword>
<evidence type="ECO:0000313" key="10">
    <source>
        <dbReference type="EMBL" id="CAI8056802.1"/>
    </source>
</evidence>
<evidence type="ECO:0000313" key="11">
    <source>
        <dbReference type="Proteomes" id="UP001174909"/>
    </source>
</evidence>
<evidence type="ECO:0000256" key="4">
    <source>
        <dbReference type="ARBA" id="ARBA00022741"/>
    </source>
</evidence>
<dbReference type="InterPro" id="IPR027417">
    <property type="entry name" value="P-loop_NTPase"/>
</dbReference>
<gene>
    <name evidence="10" type="ORF">GBAR_LOCUS30930</name>
</gene>
<feature type="domain" description="AAA+ ATPase" evidence="9">
    <location>
        <begin position="155"/>
        <end position="287"/>
    </location>
</feature>
<dbReference type="Gene3D" id="3.30.300.180">
    <property type="match status" value="1"/>
</dbReference>
<name>A0AA35XMB3_GEOBA</name>
<reference evidence="10" key="1">
    <citation type="submission" date="2023-03" db="EMBL/GenBank/DDBJ databases">
        <authorList>
            <person name="Steffen K."/>
            <person name="Cardenas P."/>
        </authorList>
    </citation>
    <scope>NUCLEOTIDE SEQUENCE</scope>
</reference>
<keyword evidence="3" id="KW-0235">DNA replication</keyword>
<dbReference type="Gene3D" id="1.10.8.60">
    <property type="match status" value="1"/>
</dbReference>
<keyword evidence="2" id="KW-0963">Cytoplasm</keyword>
<dbReference type="GO" id="GO:0008289">
    <property type="term" value="F:lipid binding"/>
    <property type="evidence" value="ECO:0007669"/>
    <property type="project" value="UniProtKB-KW"/>
</dbReference>
<dbReference type="SMART" id="SM00382">
    <property type="entry name" value="AAA"/>
    <property type="match status" value="1"/>
</dbReference>
<comment type="caution">
    <text evidence="10">The sequence shown here is derived from an EMBL/GenBank/DDBJ whole genome shotgun (WGS) entry which is preliminary data.</text>
</comment>
<dbReference type="GO" id="GO:0003688">
    <property type="term" value="F:DNA replication origin binding"/>
    <property type="evidence" value="ECO:0007669"/>
    <property type="project" value="TreeGrafter"/>
</dbReference>
<dbReference type="Pfam" id="PF00308">
    <property type="entry name" value="Bac_DnaA"/>
    <property type="match status" value="1"/>
</dbReference>
<dbReference type="InterPro" id="IPR013317">
    <property type="entry name" value="DnaA_dom"/>
</dbReference>
<proteinExistence type="inferred from homology"/>
<dbReference type="InterPro" id="IPR003593">
    <property type="entry name" value="AAA+_ATPase"/>
</dbReference>
<keyword evidence="4" id="KW-0547">Nucleotide-binding</keyword>
<organism evidence="10 11">
    <name type="scientific">Geodia barretti</name>
    <name type="common">Barrett's horny sponge</name>
    <dbReference type="NCBI Taxonomy" id="519541"/>
    <lineage>
        <taxon>Eukaryota</taxon>
        <taxon>Metazoa</taxon>
        <taxon>Porifera</taxon>
        <taxon>Demospongiae</taxon>
        <taxon>Heteroscleromorpha</taxon>
        <taxon>Tetractinellida</taxon>
        <taxon>Astrophorina</taxon>
        <taxon>Geodiidae</taxon>
        <taxon>Geodia</taxon>
    </lineage>
</organism>
<dbReference type="PRINTS" id="PR00051">
    <property type="entry name" value="DNAA"/>
</dbReference>
<accession>A0AA35XMB3</accession>
<dbReference type="InterPro" id="IPR020591">
    <property type="entry name" value="Chromosome_initiator_DnaA-like"/>
</dbReference>
<dbReference type="GO" id="GO:0006270">
    <property type="term" value="P:DNA replication initiation"/>
    <property type="evidence" value="ECO:0007669"/>
    <property type="project" value="TreeGrafter"/>
</dbReference>
<dbReference type="GO" id="GO:0005886">
    <property type="term" value="C:plasma membrane"/>
    <property type="evidence" value="ECO:0007669"/>
    <property type="project" value="TreeGrafter"/>
</dbReference>